<evidence type="ECO:0000259" key="3">
    <source>
        <dbReference type="Pfam" id="PF00326"/>
    </source>
</evidence>
<evidence type="ECO:0000313" key="5">
    <source>
        <dbReference type="Proteomes" id="UP001530377"/>
    </source>
</evidence>
<dbReference type="Gene3D" id="3.40.50.1820">
    <property type="entry name" value="alpha/beta hydrolase"/>
    <property type="match status" value="1"/>
</dbReference>
<dbReference type="PANTHER" id="PTHR42776:SF13">
    <property type="entry name" value="DIPEPTIDYL-PEPTIDASE 5"/>
    <property type="match status" value="1"/>
</dbReference>
<keyword evidence="2" id="KW-0378">Hydrolase</keyword>
<evidence type="ECO:0000313" key="4">
    <source>
        <dbReference type="EMBL" id="KAL3810361.1"/>
    </source>
</evidence>
<dbReference type="SUPFAM" id="SSF53474">
    <property type="entry name" value="alpha/beta-Hydrolases"/>
    <property type="match status" value="1"/>
</dbReference>
<dbReference type="InterPro" id="IPR029058">
    <property type="entry name" value="AB_hydrolase_fold"/>
</dbReference>
<gene>
    <name evidence="4" type="ORF">ACHAXA_004203</name>
</gene>
<sequence>MSTRLATPINSYPSLRLQLNKATAVTLVIVCVYDVLYRNQKKKDDDDADPTHANAADVVDVEFVVLPRAIGRTILVRFLTDPRPHLRRDGCPTNTTITTPRWLIVTQEPPLPSIELLAKPEVKLAGLRFDPHSLAPSRMDYATSLEVKSVITGRGQVIDLPRNSEGIRYAKFHPTRSYFVFASKVTNEPRFELYKCERLGDHDIVDDGDGATTWSIREISLDSGIDGGTNGGRGRRRRMNFISGCAYQFVGEDSDDLLVRIVPDDWPSSPPSEPPSAGPAIQVVERGARRAPGRTYQDLLKNDYDADKLRHFLTTEVLLVDAGPASSSKPVRLVPQTAGGRLVRDLQTSPCGRFVLAQTTTSFSYSVPIGRFGRDVEIWDLESLDRPVVVRVASLPVDDEIPLNYDACSRHPRKFHFHPCRDHSVVYAVATDGGIGLSVSFEGERDALFCQDLDVDTMTLGDPIKLVSLEWRYSDIDFKRNRDSEFWRSTGGAIAWNGSGCSTIRLAVRRDFFRLGIVRSLTSLTSKEETITTRLWRSSAPLEGELDPSKEVNGVMPTKRNDVYESLVCLMKDNDSIMISRESKTTPQNFFILKLSDLSKNNMSELQITDFKHPQPDLIGITKELVQYKREDGVQLTANLYLPADYDGTARPTLFWAYPREFKDANAAGQVKGSMHRFVSAHWASPIHWAVKGWVIMDDFSLPIIGEGDAQPNDTFIEQLVSGATAAVNYVTGRGICDPRRCAVGGHSYGAFMTAHLLSHTSLFAAGISRSGAFNRTLTPMSFQSEDRSIWEAPKTYINMSPLMHVKKYSLQDRVGKMLVIHGAADENDGTFPMQSERYFAALKAFGIESRLVILPHERHSYRARESILHMAWEQEEWLRSLEHDHLDTGSTAAV</sequence>
<protein>
    <recommendedName>
        <fullName evidence="3">Peptidase S9 prolyl oligopeptidase catalytic domain-containing protein</fullName>
    </recommendedName>
</protein>
<dbReference type="PANTHER" id="PTHR42776">
    <property type="entry name" value="SERINE PEPTIDASE S9 FAMILY MEMBER"/>
    <property type="match status" value="1"/>
</dbReference>
<evidence type="ECO:0000256" key="1">
    <source>
        <dbReference type="ARBA" id="ARBA00022729"/>
    </source>
</evidence>
<accession>A0ABD3RF20</accession>
<organism evidence="4 5">
    <name type="scientific">Cyclostephanos tholiformis</name>
    <dbReference type="NCBI Taxonomy" id="382380"/>
    <lineage>
        <taxon>Eukaryota</taxon>
        <taxon>Sar</taxon>
        <taxon>Stramenopiles</taxon>
        <taxon>Ochrophyta</taxon>
        <taxon>Bacillariophyta</taxon>
        <taxon>Coscinodiscophyceae</taxon>
        <taxon>Thalassiosirophycidae</taxon>
        <taxon>Stephanodiscales</taxon>
        <taxon>Stephanodiscaceae</taxon>
        <taxon>Cyclostephanos</taxon>
    </lineage>
</organism>
<dbReference type="AlphaFoldDB" id="A0ABD3RF20"/>
<proteinExistence type="predicted"/>
<comment type="caution">
    <text evidence="4">The sequence shown here is derived from an EMBL/GenBank/DDBJ whole genome shotgun (WGS) entry which is preliminary data.</text>
</comment>
<feature type="domain" description="Peptidase S9 prolyl oligopeptidase catalytic" evidence="3">
    <location>
        <begin position="725"/>
        <end position="879"/>
    </location>
</feature>
<dbReference type="EMBL" id="JALLPB020000335">
    <property type="protein sequence ID" value="KAL3810361.1"/>
    <property type="molecule type" value="Genomic_DNA"/>
</dbReference>
<dbReference type="SUPFAM" id="SSF82171">
    <property type="entry name" value="DPP6 N-terminal domain-like"/>
    <property type="match status" value="1"/>
</dbReference>
<evidence type="ECO:0000256" key="2">
    <source>
        <dbReference type="ARBA" id="ARBA00022801"/>
    </source>
</evidence>
<keyword evidence="1" id="KW-0732">Signal</keyword>
<dbReference type="GO" id="GO:0016787">
    <property type="term" value="F:hydrolase activity"/>
    <property type="evidence" value="ECO:0007669"/>
    <property type="project" value="UniProtKB-KW"/>
</dbReference>
<dbReference type="Proteomes" id="UP001530377">
    <property type="component" value="Unassembled WGS sequence"/>
</dbReference>
<dbReference type="InterPro" id="IPR001375">
    <property type="entry name" value="Peptidase_S9_cat"/>
</dbReference>
<name>A0ABD3RF20_9STRA</name>
<reference evidence="4 5" key="1">
    <citation type="submission" date="2024-10" db="EMBL/GenBank/DDBJ databases">
        <title>Updated reference genomes for cyclostephanoid diatoms.</title>
        <authorList>
            <person name="Roberts W.R."/>
            <person name="Alverson A.J."/>
        </authorList>
    </citation>
    <scope>NUCLEOTIDE SEQUENCE [LARGE SCALE GENOMIC DNA]</scope>
    <source>
        <strain evidence="4 5">AJA228-03</strain>
    </source>
</reference>
<dbReference type="Pfam" id="PF00326">
    <property type="entry name" value="Peptidase_S9"/>
    <property type="match status" value="1"/>
</dbReference>
<keyword evidence="5" id="KW-1185">Reference proteome</keyword>